<dbReference type="EMBL" id="CM042886">
    <property type="protein sequence ID" value="KAI4340509.1"/>
    <property type="molecule type" value="Genomic_DNA"/>
</dbReference>
<organism evidence="1 2">
    <name type="scientific">Melastoma candidum</name>
    <dbReference type="NCBI Taxonomy" id="119954"/>
    <lineage>
        <taxon>Eukaryota</taxon>
        <taxon>Viridiplantae</taxon>
        <taxon>Streptophyta</taxon>
        <taxon>Embryophyta</taxon>
        <taxon>Tracheophyta</taxon>
        <taxon>Spermatophyta</taxon>
        <taxon>Magnoliopsida</taxon>
        <taxon>eudicotyledons</taxon>
        <taxon>Gunneridae</taxon>
        <taxon>Pentapetalae</taxon>
        <taxon>rosids</taxon>
        <taxon>malvids</taxon>
        <taxon>Myrtales</taxon>
        <taxon>Melastomataceae</taxon>
        <taxon>Melastomatoideae</taxon>
        <taxon>Melastomateae</taxon>
        <taxon>Melastoma</taxon>
    </lineage>
</organism>
<sequence length="1371" mass="157205">MFGTAVKLFAKKPKPPMKPIELTMPPEQTQTITRVIFDILKEHGILIKIGTSPLYLDYYIAVGNSDPTRPDPTAQNSNCQASIKPHPQLSVDRGLLLFLLVAVAPALAEVRTQEISVSSFLVVRNPSFELSSGSCPIVFGVCPTTSAAKFRAWDDRGLTGCISSRSVSLCLFFHVIIEGFKSYREQVATEYFSPKVNCVVGANGSGKSNFFHAIRFVLSDIFQNLHSEDRHALLHEGAGHQVLSAFVEIVFDNLDNRIPVDKEEVRLRRTIGFKKDEYFLDGKHITKTEVMNLLESAGFSRSNPYYVVQQGKIASLTLMRDSERLDLLKEIGGTRVYEERRRESLKIMQDTGNKRKQIIQVVQYLDERLKELDEEKEELKKYQQLDKQRKSLEYTIYDKELHDAKQKLAEIEEERIKVSEKSVQMYNEVLDSRERSKEFDETLKDKTRKVQSLKKEKEAAEKRKGEALKKETELEFDVRDLRGKIAAITRDKEEAEKKLENLLKEIQDSTKELEKITPLYETQVVREQETTKKIMDLEKQLSILYQKQGRATQFASKAARDKWLQNEINDLQRVLSTNLAQEQKLRDEINQLEEDSKEQDLYIEGREKDIASLESSIGQSRNGFVRHKSQRDRFQDERKSLWDKESELSSEIDRLKSEIDKAEKSLDHATPGDVRRGLNSVRRICRQLQISGVHGPIIELLDCDEKFYTAVEVTAGNSLFHVVVDDDEISTLIIKHLNQSNGGRVTFIPLNRVKAPHVNYPENSDAIPLLKKLKFSPNHYPAFSQVFARTVICRDLDVATKVARIDGLDCITMQGDQVSKKGSMTGGFYDHKRSRLKYMNTIKQNKKLIRAKEDELRKIRDSLRVVDQNITELVSEQQKIEAKQVHDKSELEQLRQDIANANRQKFLISKAIEKKEKSLGAVQTQIDQLRSSMALKQAEMGTELIDHLTPDEKELLSKLNPEIEDLKKVLLEYKTELLETEARKAEIETKLATNLKRQKQELEAIISSTETETLKTDAEMMMQELNDAKALALDATQRCEGIDNEIATMNKQINQIKDEMNKLKALEDNYDKTLQDETKELEQLFSKRTSLLAKQEEYAKKIRNLGPLSSSAFDTFRRRSVKELQKMLHRCNEQLQQFSHVNKKALDQYVNFTEQREELQKRQAELDAGDEKIKELISVLDQRKDESIERTFKGVARHFREVFSELVQGGHGHLVMMKKKDGEPDDDDDEDGPRQADVEGRVEKYVGVKVKVSFTGHGETQSMKQLSGGQKTVVALTLIFAIQRCDPAPFYLFDEIDAALDPQYRTAVGNMIRRLADTSSTQFITTTFRPELVKVADKIYAVEHRNRVSRVNVISRDGALDFIEKDQSHAE</sequence>
<name>A0ACB9NYJ9_9MYRT</name>
<accession>A0ACB9NYJ9</accession>
<reference evidence="2" key="1">
    <citation type="journal article" date="2023" name="Front. Plant Sci.">
        <title>Chromosomal-level genome assembly of Melastoma candidum provides insights into trichome evolution.</title>
        <authorList>
            <person name="Zhong Y."/>
            <person name="Wu W."/>
            <person name="Sun C."/>
            <person name="Zou P."/>
            <person name="Liu Y."/>
            <person name="Dai S."/>
            <person name="Zhou R."/>
        </authorList>
    </citation>
    <scope>NUCLEOTIDE SEQUENCE [LARGE SCALE GENOMIC DNA]</scope>
</reference>
<proteinExistence type="predicted"/>
<dbReference type="Proteomes" id="UP001057402">
    <property type="component" value="Chromosome 7"/>
</dbReference>
<comment type="caution">
    <text evidence="1">The sequence shown here is derived from an EMBL/GenBank/DDBJ whole genome shotgun (WGS) entry which is preliminary data.</text>
</comment>
<protein>
    <submittedName>
        <fullName evidence="1">Uncharacterized protein</fullName>
    </submittedName>
</protein>
<gene>
    <name evidence="1" type="ORF">MLD38_025338</name>
</gene>
<evidence type="ECO:0000313" key="1">
    <source>
        <dbReference type="EMBL" id="KAI4340509.1"/>
    </source>
</evidence>
<keyword evidence="2" id="KW-1185">Reference proteome</keyword>
<evidence type="ECO:0000313" key="2">
    <source>
        <dbReference type="Proteomes" id="UP001057402"/>
    </source>
</evidence>